<dbReference type="InterPro" id="IPR056672">
    <property type="entry name" value="DUF7770"/>
</dbReference>
<reference evidence="2 3" key="1">
    <citation type="journal article" date="2014" name="Nat. Commun.">
        <title>Multiple recent horizontal transfers of a large genomic region in cheese making fungi.</title>
        <authorList>
            <person name="Cheeseman K."/>
            <person name="Ropars J."/>
            <person name="Renault P."/>
            <person name="Dupont J."/>
            <person name="Gouzy J."/>
            <person name="Branca A."/>
            <person name="Abraham A.L."/>
            <person name="Ceppi M."/>
            <person name="Conseiller E."/>
            <person name="Debuchy R."/>
            <person name="Malagnac F."/>
            <person name="Goarin A."/>
            <person name="Silar P."/>
            <person name="Lacoste S."/>
            <person name="Sallet E."/>
            <person name="Bensimon A."/>
            <person name="Giraud T."/>
            <person name="Brygoo Y."/>
        </authorList>
    </citation>
    <scope>NUCLEOTIDE SEQUENCE [LARGE SCALE GENOMIC DNA]</scope>
    <source>
        <strain evidence="3">FM 013</strain>
    </source>
</reference>
<evidence type="ECO:0000259" key="1">
    <source>
        <dbReference type="Pfam" id="PF24968"/>
    </source>
</evidence>
<keyword evidence="3" id="KW-1185">Reference proteome</keyword>
<protein>
    <submittedName>
        <fullName evidence="2">Str. FM013</fullName>
    </submittedName>
</protein>
<proteinExistence type="predicted"/>
<sequence>MSILTQIYRFVLIMPSFRLVHFVPASCQAEMLALPVHSILAVPHRKQGGTNHWCFYLATSPTTSVRIDCQQSYTEPSSVLQGGSKANIIISQLRYVVSRDAQARFKLDVVPGLSVGHVYDQIIEHGRHRYEFDMNGVGCRFWTTDQLDLFSESQIITNESQVAAAKAGILKLWPDQTPLPLDQGAYYQ</sequence>
<evidence type="ECO:0000313" key="2">
    <source>
        <dbReference type="EMBL" id="CRL19128.1"/>
    </source>
</evidence>
<evidence type="ECO:0000313" key="3">
    <source>
        <dbReference type="Proteomes" id="UP000053732"/>
    </source>
</evidence>
<name>A0A0G4NYH5_PENC3</name>
<feature type="domain" description="DUF7770" evidence="1">
    <location>
        <begin position="45"/>
        <end position="187"/>
    </location>
</feature>
<gene>
    <name evidence="2" type="ORF">PCAMFM013_S002g000998</name>
</gene>
<dbReference type="AlphaFoldDB" id="A0A0G4NYH5"/>
<dbReference type="EMBL" id="HG793135">
    <property type="protein sequence ID" value="CRL19128.1"/>
    <property type="molecule type" value="Genomic_DNA"/>
</dbReference>
<dbReference type="Pfam" id="PF24968">
    <property type="entry name" value="DUF7770"/>
    <property type="match status" value="1"/>
</dbReference>
<organism evidence="2 3">
    <name type="scientific">Penicillium camemberti (strain FM 013)</name>
    <dbReference type="NCBI Taxonomy" id="1429867"/>
    <lineage>
        <taxon>Eukaryota</taxon>
        <taxon>Fungi</taxon>
        <taxon>Dikarya</taxon>
        <taxon>Ascomycota</taxon>
        <taxon>Pezizomycotina</taxon>
        <taxon>Eurotiomycetes</taxon>
        <taxon>Eurotiomycetidae</taxon>
        <taxon>Eurotiales</taxon>
        <taxon>Aspergillaceae</taxon>
        <taxon>Penicillium</taxon>
    </lineage>
</organism>
<accession>A0A0G4NYH5</accession>
<dbReference type="Proteomes" id="UP000053732">
    <property type="component" value="Unassembled WGS sequence"/>
</dbReference>